<dbReference type="InterPro" id="IPR039424">
    <property type="entry name" value="SBP_5"/>
</dbReference>
<feature type="signal peptide" evidence="5">
    <location>
        <begin position="1"/>
        <end position="22"/>
    </location>
</feature>
<comment type="similarity">
    <text evidence="2">Belongs to the bacterial solute-binding protein 5 family.</text>
</comment>
<keyword evidence="3" id="KW-0813">Transport</keyword>
<evidence type="ECO:0000256" key="2">
    <source>
        <dbReference type="ARBA" id="ARBA00005695"/>
    </source>
</evidence>
<dbReference type="InterPro" id="IPR023765">
    <property type="entry name" value="SBP_5_CS"/>
</dbReference>
<feature type="domain" description="Solute-binding protein family 5" evidence="6">
    <location>
        <begin position="78"/>
        <end position="429"/>
    </location>
</feature>
<dbReference type="PIRSF" id="PIRSF002741">
    <property type="entry name" value="MppA"/>
    <property type="match status" value="1"/>
</dbReference>
<dbReference type="InterPro" id="IPR000914">
    <property type="entry name" value="SBP_5_dom"/>
</dbReference>
<evidence type="ECO:0000256" key="3">
    <source>
        <dbReference type="ARBA" id="ARBA00022448"/>
    </source>
</evidence>
<dbReference type="EMBL" id="JBBMFN010000008">
    <property type="protein sequence ID" value="MEQ2465114.1"/>
    <property type="molecule type" value="Genomic_DNA"/>
</dbReference>
<name>A0ABV1EVI8_9BACI</name>
<protein>
    <submittedName>
        <fullName evidence="7">Glutathione ABC transporter substrate-binding protein</fullName>
    </submittedName>
</protein>
<comment type="caution">
    <text evidence="7">The sequence shown here is derived from an EMBL/GenBank/DDBJ whole genome shotgun (WGS) entry which is preliminary data.</text>
</comment>
<dbReference type="RefSeq" id="WP_284560968.1">
    <property type="nucleotide sequence ID" value="NZ_JBBMFN010000008.1"/>
</dbReference>
<dbReference type="InterPro" id="IPR030678">
    <property type="entry name" value="Peptide/Ni-bd"/>
</dbReference>
<evidence type="ECO:0000256" key="4">
    <source>
        <dbReference type="ARBA" id="ARBA00022729"/>
    </source>
</evidence>
<organism evidence="7 8">
    <name type="scientific">Niallia hominis</name>
    <dbReference type="NCBI Taxonomy" id="3133173"/>
    <lineage>
        <taxon>Bacteria</taxon>
        <taxon>Bacillati</taxon>
        <taxon>Bacillota</taxon>
        <taxon>Bacilli</taxon>
        <taxon>Bacillales</taxon>
        <taxon>Bacillaceae</taxon>
        <taxon>Niallia</taxon>
    </lineage>
</organism>
<dbReference type="CDD" id="cd08499">
    <property type="entry name" value="PBP2_Ylib_like"/>
    <property type="match status" value="1"/>
</dbReference>
<dbReference type="PROSITE" id="PS51257">
    <property type="entry name" value="PROKAR_LIPOPROTEIN"/>
    <property type="match status" value="1"/>
</dbReference>
<dbReference type="Gene3D" id="3.90.76.10">
    <property type="entry name" value="Dipeptide-binding Protein, Domain 1"/>
    <property type="match status" value="1"/>
</dbReference>
<comment type="subcellular location">
    <subcellularLocation>
        <location evidence="1">Cell membrane</location>
        <topology evidence="1">Lipid-anchor</topology>
    </subcellularLocation>
</comment>
<dbReference type="Gene3D" id="3.10.105.10">
    <property type="entry name" value="Dipeptide-binding Protein, Domain 3"/>
    <property type="match status" value="1"/>
</dbReference>
<proteinExistence type="inferred from homology"/>
<sequence>MKKIVFAMMALLLLVAAGCSNSSGGSSSNGESVAQEITYATTSDVVGLSPILTNDSVSSSVNEQVYETLFTRNSETMEIEPLLAESYENPDDLTWIIKLKEGIKFQDGTDFNAEAVKYTFDKFRDPETAAPRASLLEPIESVNVQDEYTVEIKTKYAYGALLAALSHSNAAIVSPEADKNGDLMKNPVGTGPFKFVSWTPGESVVLEKYTDYWQGEAKLDKITFKVVPEVTTAISMLQAGDVQFIDGIPTEQLSRVEGLKNVEVQKKEGTPVYWYGFNMEKEPMNNLEFRQAVAYALNRDAYVNQLNGLGVAGNSIIGPKVFGYDEASNDAGYDYNLEKAKELVEKNGFGDKEYTLLVANRANYMKMAEISQSQLQEAGFKIKIETMEWGAFLDASRNGDYEMNFLSWTNSTADGSELLYPNFHSDNVGSSNMVRYSNETFDKLVEESRESVDQDVRKAKLKEANEFLVKDAPAIVMNHGVVTLAYDKSVKGLDIDPTGTWSLYKVYRE</sequence>
<reference evidence="7 8" key="1">
    <citation type="submission" date="2024-03" db="EMBL/GenBank/DDBJ databases">
        <title>Human intestinal bacterial collection.</title>
        <authorList>
            <person name="Pauvert C."/>
            <person name="Hitch T.C.A."/>
            <person name="Clavel T."/>
        </authorList>
    </citation>
    <scope>NUCLEOTIDE SEQUENCE [LARGE SCALE GENOMIC DNA]</scope>
    <source>
        <strain evidence="7 8">CLA-SR-H024</strain>
    </source>
</reference>
<evidence type="ECO:0000313" key="7">
    <source>
        <dbReference type="EMBL" id="MEQ2465114.1"/>
    </source>
</evidence>
<dbReference type="Proteomes" id="UP001465426">
    <property type="component" value="Unassembled WGS sequence"/>
</dbReference>
<dbReference type="PANTHER" id="PTHR30290:SF9">
    <property type="entry name" value="OLIGOPEPTIDE-BINDING PROTEIN APPA"/>
    <property type="match status" value="1"/>
</dbReference>
<dbReference type="PROSITE" id="PS01040">
    <property type="entry name" value="SBP_BACTERIAL_5"/>
    <property type="match status" value="1"/>
</dbReference>
<dbReference type="Gene3D" id="3.40.190.10">
    <property type="entry name" value="Periplasmic binding protein-like II"/>
    <property type="match status" value="1"/>
</dbReference>
<evidence type="ECO:0000256" key="1">
    <source>
        <dbReference type="ARBA" id="ARBA00004193"/>
    </source>
</evidence>
<dbReference type="Pfam" id="PF00496">
    <property type="entry name" value="SBP_bac_5"/>
    <property type="match status" value="1"/>
</dbReference>
<evidence type="ECO:0000313" key="8">
    <source>
        <dbReference type="Proteomes" id="UP001465426"/>
    </source>
</evidence>
<dbReference type="SUPFAM" id="SSF53850">
    <property type="entry name" value="Periplasmic binding protein-like II"/>
    <property type="match status" value="1"/>
</dbReference>
<evidence type="ECO:0000259" key="6">
    <source>
        <dbReference type="Pfam" id="PF00496"/>
    </source>
</evidence>
<accession>A0ABV1EVI8</accession>
<keyword evidence="4 5" id="KW-0732">Signal</keyword>
<gene>
    <name evidence="7" type="ORF">WMO63_05440</name>
</gene>
<evidence type="ECO:0000256" key="5">
    <source>
        <dbReference type="SAM" id="SignalP"/>
    </source>
</evidence>
<keyword evidence="8" id="KW-1185">Reference proteome</keyword>
<dbReference type="PANTHER" id="PTHR30290">
    <property type="entry name" value="PERIPLASMIC BINDING COMPONENT OF ABC TRANSPORTER"/>
    <property type="match status" value="1"/>
</dbReference>
<feature type="chain" id="PRO_5046631987" evidence="5">
    <location>
        <begin position="23"/>
        <end position="509"/>
    </location>
</feature>